<keyword evidence="1" id="KW-0812">Transmembrane</keyword>
<accession>A0A0F5LFL7</accession>
<dbReference type="EMBL" id="LAJG01000005">
    <property type="protein sequence ID" value="KKB81080.1"/>
    <property type="molecule type" value="Genomic_DNA"/>
</dbReference>
<organism evidence="2 3">
    <name type="scientific">Devosia soli</name>
    <dbReference type="NCBI Taxonomy" id="361041"/>
    <lineage>
        <taxon>Bacteria</taxon>
        <taxon>Pseudomonadati</taxon>
        <taxon>Pseudomonadota</taxon>
        <taxon>Alphaproteobacteria</taxon>
        <taxon>Hyphomicrobiales</taxon>
        <taxon>Devosiaceae</taxon>
        <taxon>Devosia</taxon>
    </lineage>
</organism>
<feature type="transmembrane region" description="Helical" evidence="1">
    <location>
        <begin position="96"/>
        <end position="119"/>
    </location>
</feature>
<comment type="caution">
    <text evidence="2">The sequence shown here is derived from an EMBL/GenBank/DDBJ whole genome shotgun (WGS) entry which is preliminary data.</text>
</comment>
<evidence type="ECO:0000256" key="1">
    <source>
        <dbReference type="SAM" id="Phobius"/>
    </source>
</evidence>
<proteinExistence type="predicted"/>
<dbReference type="AlphaFoldDB" id="A0A0F5LFL7"/>
<keyword evidence="1" id="KW-1133">Transmembrane helix</keyword>
<dbReference type="OrthoDB" id="7843623at2"/>
<dbReference type="Proteomes" id="UP000033514">
    <property type="component" value="Unassembled WGS sequence"/>
</dbReference>
<protein>
    <submittedName>
        <fullName evidence="2">Uncharacterized protein</fullName>
    </submittedName>
</protein>
<gene>
    <name evidence="2" type="ORF">VW35_02650</name>
</gene>
<dbReference type="Pfam" id="PF19660">
    <property type="entry name" value="DUF6163"/>
    <property type="match status" value="1"/>
</dbReference>
<evidence type="ECO:0000313" key="3">
    <source>
        <dbReference type="Proteomes" id="UP000033514"/>
    </source>
</evidence>
<sequence length="128" mass="13367">MFKSPQLGLYIRIVALLSLALGLSDAGRLLGINLGETSPLAVMGPTGFILLGIFSLSRLFAGVGLWLKASWGAVLLVGSTGAELALYVAGSPDVRMSALGFAVRIVLLAAISVIFALSFRFTRQQAAD</sequence>
<feature type="transmembrane region" description="Helical" evidence="1">
    <location>
        <begin position="73"/>
        <end position="90"/>
    </location>
</feature>
<dbReference type="PATRIC" id="fig|361041.3.peg.3922"/>
<keyword evidence="1" id="KW-0472">Membrane</keyword>
<evidence type="ECO:0000313" key="2">
    <source>
        <dbReference type="EMBL" id="KKB81080.1"/>
    </source>
</evidence>
<dbReference type="STRING" id="361041.VW35_02650"/>
<dbReference type="RefSeq" id="WP_046141427.1">
    <property type="nucleotide sequence ID" value="NZ_LAJG01000005.1"/>
</dbReference>
<keyword evidence="3" id="KW-1185">Reference proteome</keyword>
<dbReference type="InterPro" id="IPR046161">
    <property type="entry name" value="DUF6163"/>
</dbReference>
<feature type="transmembrane region" description="Helical" evidence="1">
    <location>
        <begin position="42"/>
        <end position="61"/>
    </location>
</feature>
<reference evidence="2 3" key="1">
    <citation type="submission" date="2015-03" db="EMBL/GenBank/DDBJ databases">
        <authorList>
            <person name="Hassan Y.I."/>
            <person name="Lepp D."/>
            <person name="Zhou T."/>
        </authorList>
    </citation>
    <scope>NUCLEOTIDE SEQUENCE [LARGE SCALE GENOMIC DNA]</scope>
    <source>
        <strain evidence="2 3">GH2-10</strain>
    </source>
</reference>
<name>A0A0F5LFL7_9HYPH</name>